<dbReference type="AlphaFoldDB" id="A0A563DXD0"/>
<dbReference type="EMBL" id="VCQV01000024">
    <property type="protein sequence ID" value="TWP34876.1"/>
    <property type="molecule type" value="Genomic_DNA"/>
</dbReference>
<evidence type="ECO:0000313" key="1">
    <source>
        <dbReference type="EMBL" id="TWP34876.1"/>
    </source>
</evidence>
<proteinExistence type="predicted"/>
<dbReference type="Gene3D" id="3.40.50.1000">
    <property type="entry name" value="HAD superfamily/HAD-like"/>
    <property type="match status" value="1"/>
</dbReference>
<dbReference type="OrthoDB" id="9797415at2"/>
<comment type="caution">
    <text evidence="1">The sequence shown here is derived from an EMBL/GenBank/DDBJ whole genome shotgun (WGS) entry which is preliminary data.</text>
</comment>
<protein>
    <submittedName>
        <fullName evidence="1">HAD family hydrolase</fullName>
    </submittedName>
</protein>
<dbReference type="InterPro" id="IPR023214">
    <property type="entry name" value="HAD_sf"/>
</dbReference>
<dbReference type="SUPFAM" id="SSF56784">
    <property type="entry name" value="HAD-like"/>
    <property type="match status" value="1"/>
</dbReference>
<dbReference type="GO" id="GO:0016787">
    <property type="term" value="F:hydrolase activity"/>
    <property type="evidence" value="ECO:0007669"/>
    <property type="project" value="UniProtKB-KW"/>
</dbReference>
<organism evidence="1 2">
    <name type="scientific">Leekyejoonella antrihumi</name>
    <dbReference type="NCBI Taxonomy" id="1660198"/>
    <lineage>
        <taxon>Bacteria</taxon>
        <taxon>Bacillati</taxon>
        <taxon>Actinomycetota</taxon>
        <taxon>Actinomycetes</taxon>
        <taxon>Micrococcales</taxon>
        <taxon>Dermacoccaceae</taxon>
        <taxon>Leekyejoonella</taxon>
    </lineage>
</organism>
<accession>A0A563DXD0</accession>
<dbReference type="PANTHER" id="PTHR43611:SF3">
    <property type="entry name" value="FLAVIN MONONUCLEOTIDE HYDROLASE 1, CHLOROPLATIC"/>
    <property type="match status" value="1"/>
</dbReference>
<dbReference type="NCBIfam" id="TIGR01509">
    <property type="entry name" value="HAD-SF-IA-v3"/>
    <property type="match status" value="1"/>
</dbReference>
<dbReference type="RefSeq" id="WP_146318300.1">
    <property type="nucleotide sequence ID" value="NZ_VCQV01000024.1"/>
</dbReference>
<sequence length="200" mass="21775">MPVCRPGAVLWDADGVLQAAAPGWRERLVGIGGEDFLQDLFDAEKPCLRGESRFEDAVARVLARHGIQTSAGDVMASWAEIVVDTAALSLVDEVRGRGVRCYLATNQQDYRRDVMRARLPYAEHFDGEFYSCDLGVAKPEARYFTAVLDAVELPVGQVLFIDDSGRNVNAARAVGLQAVLHDPIAGASGLAAILRRYDLI</sequence>
<dbReference type="PRINTS" id="PR00413">
    <property type="entry name" value="HADHALOGNASE"/>
</dbReference>
<keyword evidence="2" id="KW-1185">Reference proteome</keyword>
<dbReference type="Proteomes" id="UP000320244">
    <property type="component" value="Unassembled WGS sequence"/>
</dbReference>
<keyword evidence="1" id="KW-0378">Hydrolase</keyword>
<dbReference type="InterPro" id="IPR036412">
    <property type="entry name" value="HAD-like_sf"/>
</dbReference>
<evidence type="ECO:0000313" key="2">
    <source>
        <dbReference type="Proteomes" id="UP000320244"/>
    </source>
</evidence>
<dbReference type="InterPro" id="IPR006439">
    <property type="entry name" value="HAD-SF_hydro_IA"/>
</dbReference>
<dbReference type="SFLD" id="SFLDG01129">
    <property type="entry name" value="C1.5:_HAD__Beta-PGM__Phosphata"/>
    <property type="match status" value="1"/>
</dbReference>
<name>A0A563DXD0_9MICO</name>
<reference evidence="1 2" key="1">
    <citation type="submission" date="2019-05" db="EMBL/GenBank/DDBJ databases">
        <authorList>
            <person name="Lee S.D."/>
        </authorList>
    </citation>
    <scope>NUCLEOTIDE SEQUENCE [LARGE SCALE GENOMIC DNA]</scope>
    <source>
        <strain evidence="1 2">C5-26</strain>
    </source>
</reference>
<dbReference type="Pfam" id="PF00702">
    <property type="entry name" value="Hydrolase"/>
    <property type="match status" value="1"/>
</dbReference>
<dbReference type="SFLD" id="SFLDS00003">
    <property type="entry name" value="Haloacid_Dehalogenase"/>
    <property type="match status" value="1"/>
</dbReference>
<reference evidence="1 2" key="2">
    <citation type="submission" date="2019-08" db="EMBL/GenBank/DDBJ databases">
        <title>Jejuicoccus antrihumi gen. nov., sp. nov., a new member of the family Dermacoccaceae isolated from a cave.</title>
        <authorList>
            <person name="Schumann P."/>
            <person name="Kim I.S."/>
        </authorList>
    </citation>
    <scope>NUCLEOTIDE SEQUENCE [LARGE SCALE GENOMIC DNA]</scope>
    <source>
        <strain evidence="1 2">C5-26</strain>
    </source>
</reference>
<dbReference type="PANTHER" id="PTHR43611">
    <property type="entry name" value="ALPHA-D-GLUCOSE 1-PHOSPHATE PHOSPHATASE"/>
    <property type="match status" value="1"/>
</dbReference>
<gene>
    <name evidence="1" type="ORF">FGL98_16115</name>
</gene>